<evidence type="ECO:0000313" key="2">
    <source>
        <dbReference type="Proteomes" id="UP000295668"/>
    </source>
</evidence>
<sequence length="92" mass="10801">MNLNTTIKRGENYLHNEVDNELVMMNVNTGGYVSLNDTGKFIWHFLESPKTYQEIMDCLFNTYNVTKEQFTTDLVPFLEKMLDEKIIEISTK</sequence>
<dbReference type="RefSeq" id="WP_133260773.1">
    <property type="nucleotide sequence ID" value="NZ_SJCY01000001.1"/>
</dbReference>
<dbReference type="Gene3D" id="1.10.10.1150">
    <property type="entry name" value="Coenzyme PQQ synthesis protein D (PqqD)"/>
    <property type="match status" value="1"/>
</dbReference>
<dbReference type="AlphaFoldDB" id="A0A4R5MQK0"/>
<accession>A0A4R5MQK0</accession>
<keyword evidence="2" id="KW-1185">Reference proteome</keyword>
<reference evidence="1 2" key="1">
    <citation type="submission" date="2019-02" db="EMBL/GenBank/DDBJ databases">
        <title>Pedobacter sp. nov., a novel speices isolated from soil of pinguins habitat in Antarcitica.</title>
        <authorList>
            <person name="He R.-H."/>
        </authorList>
    </citation>
    <scope>NUCLEOTIDE SEQUENCE [LARGE SCALE GENOMIC DNA]</scope>
    <source>
        <strain evidence="1 2">E01020</strain>
    </source>
</reference>
<proteinExistence type="predicted"/>
<dbReference type="InterPro" id="IPR041881">
    <property type="entry name" value="PqqD_sf"/>
</dbReference>
<dbReference type="OrthoDB" id="1122036at2"/>
<dbReference type="Pfam" id="PF05402">
    <property type="entry name" value="PqqD"/>
    <property type="match status" value="1"/>
</dbReference>
<protein>
    <submittedName>
        <fullName evidence="1">PqqD family protein</fullName>
    </submittedName>
</protein>
<comment type="caution">
    <text evidence="1">The sequence shown here is derived from an EMBL/GenBank/DDBJ whole genome shotgun (WGS) entry which is preliminary data.</text>
</comment>
<dbReference type="InterPro" id="IPR008792">
    <property type="entry name" value="PQQD"/>
</dbReference>
<name>A0A4R5MQK0_9SPHI</name>
<gene>
    <name evidence="1" type="ORF">EZJ43_00910</name>
</gene>
<evidence type="ECO:0000313" key="1">
    <source>
        <dbReference type="EMBL" id="TDG37685.1"/>
    </source>
</evidence>
<organism evidence="1 2">
    <name type="scientific">Pedobacter changchengzhani</name>
    <dbReference type="NCBI Taxonomy" id="2529274"/>
    <lineage>
        <taxon>Bacteria</taxon>
        <taxon>Pseudomonadati</taxon>
        <taxon>Bacteroidota</taxon>
        <taxon>Sphingobacteriia</taxon>
        <taxon>Sphingobacteriales</taxon>
        <taxon>Sphingobacteriaceae</taxon>
        <taxon>Pedobacter</taxon>
    </lineage>
</organism>
<dbReference type="Proteomes" id="UP000295668">
    <property type="component" value="Unassembled WGS sequence"/>
</dbReference>
<dbReference type="EMBL" id="SJCY01000001">
    <property type="protein sequence ID" value="TDG37685.1"/>
    <property type="molecule type" value="Genomic_DNA"/>
</dbReference>